<feature type="transmembrane region" description="Helical" evidence="2">
    <location>
        <begin position="15"/>
        <end position="35"/>
    </location>
</feature>
<evidence type="ECO:0000313" key="3">
    <source>
        <dbReference type="EMBL" id="RPB22077.1"/>
    </source>
</evidence>
<evidence type="ECO:0000256" key="1">
    <source>
        <dbReference type="SAM" id="MobiDB-lite"/>
    </source>
</evidence>
<dbReference type="InParanoid" id="A0A3N4LGT0"/>
<dbReference type="AlphaFoldDB" id="A0A3N4LGT0"/>
<feature type="transmembrane region" description="Helical" evidence="2">
    <location>
        <begin position="76"/>
        <end position="96"/>
    </location>
</feature>
<keyword evidence="4" id="KW-1185">Reference proteome</keyword>
<keyword evidence="2" id="KW-1133">Transmembrane helix</keyword>
<feature type="transmembrane region" description="Helical" evidence="2">
    <location>
        <begin position="132"/>
        <end position="157"/>
    </location>
</feature>
<accession>A0A3N4LGT0</accession>
<protein>
    <recommendedName>
        <fullName evidence="5">MARVEL domain-containing protein</fullName>
    </recommendedName>
</protein>
<organism evidence="3 4">
    <name type="scientific">Terfezia boudieri ATCC MYA-4762</name>
    <dbReference type="NCBI Taxonomy" id="1051890"/>
    <lineage>
        <taxon>Eukaryota</taxon>
        <taxon>Fungi</taxon>
        <taxon>Dikarya</taxon>
        <taxon>Ascomycota</taxon>
        <taxon>Pezizomycotina</taxon>
        <taxon>Pezizomycetes</taxon>
        <taxon>Pezizales</taxon>
        <taxon>Pezizaceae</taxon>
        <taxon>Terfezia</taxon>
    </lineage>
</organism>
<name>A0A3N4LGT0_9PEZI</name>
<feature type="compositionally biased region" description="Polar residues" evidence="1">
    <location>
        <begin position="168"/>
        <end position="181"/>
    </location>
</feature>
<proteinExistence type="predicted"/>
<feature type="region of interest" description="Disordered" evidence="1">
    <location>
        <begin position="168"/>
        <end position="195"/>
    </location>
</feature>
<dbReference type="PANTHER" id="PTHR39608:SF2">
    <property type="entry name" value="MARVEL DOMAIN-CONTAINING PROTEIN"/>
    <property type="match status" value="1"/>
</dbReference>
<evidence type="ECO:0000256" key="2">
    <source>
        <dbReference type="SAM" id="Phobius"/>
    </source>
</evidence>
<dbReference type="Proteomes" id="UP000267821">
    <property type="component" value="Unassembled WGS sequence"/>
</dbReference>
<gene>
    <name evidence="3" type="ORF">L211DRAFT_839967</name>
</gene>
<evidence type="ECO:0008006" key="5">
    <source>
        <dbReference type="Google" id="ProtNLM"/>
    </source>
</evidence>
<dbReference type="PANTHER" id="PTHR39608">
    <property type="entry name" value="INTEGRAL MEMBRANE PROTEIN (AFU_ORTHOLOGUE AFUA_5G08640)"/>
    <property type="match status" value="1"/>
</dbReference>
<feature type="transmembrane region" description="Helical" evidence="2">
    <location>
        <begin position="47"/>
        <end position="70"/>
    </location>
</feature>
<keyword evidence="2" id="KW-0812">Transmembrane</keyword>
<reference evidence="3 4" key="1">
    <citation type="journal article" date="2018" name="Nat. Ecol. Evol.">
        <title>Pezizomycetes genomes reveal the molecular basis of ectomycorrhizal truffle lifestyle.</title>
        <authorList>
            <person name="Murat C."/>
            <person name="Payen T."/>
            <person name="Noel B."/>
            <person name="Kuo A."/>
            <person name="Morin E."/>
            <person name="Chen J."/>
            <person name="Kohler A."/>
            <person name="Krizsan K."/>
            <person name="Balestrini R."/>
            <person name="Da Silva C."/>
            <person name="Montanini B."/>
            <person name="Hainaut M."/>
            <person name="Levati E."/>
            <person name="Barry K.W."/>
            <person name="Belfiori B."/>
            <person name="Cichocki N."/>
            <person name="Clum A."/>
            <person name="Dockter R.B."/>
            <person name="Fauchery L."/>
            <person name="Guy J."/>
            <person name="Iotti M."/>
            <person name="Le Tacon F."/>
            <person name="Lindquist E.A."/>
            <person name="Lipzen A."/>
            <person name="Malagnac F."/>
            <person name="Mello A."/>
            <person name="Molinier V."/>
            <person name="Miyauchi S."/>
            <person name="Poulain J."/>
            <person name="Riccioni C."/>
            <person name="Rubini A."/>
            <person name="Sitrit Y."/>
            <person name="Splivallo R."/>
            <person name="Traeger S."/>
            <person name="Wang M."/>
            <person name="Zifcakova L."/>
            <person name="Wipf D."/>
            <person name="Zambonelli A."/>
            <person name="Paolocci F."/>
            <person name="Nowrousian M."/>
            <person name="Ottonello S."/>
            <person name="Baldrian P."/>
            <person name="Spatafora J.W."/>
            <person name="Henrissat B."/>
            <person name="Nagy L.G."/>
            <person name="Aury J.M."/>
            <person name="Wincker P."/>
            <person name="Grigoriev I.V."/>
            <person name="Bonfante P."/>
            <person name="Martin F.M."/>
        </authorList>
    </citation>
    <scope>NUCLEOTIDE SEQUENCE [LARGE SCALE GENOMIC DNA]</scope>
    <source>
        <strain evidence="3 4">ATCC MYA-4762</strain>
    </source>
</reference>
<evidence type="ECO:0000313" key="4">
    <source>
        <dbReference type="Proteomes" id="UP000267821"/>
    </source>
</evidence>
<dbReference type="EMBL" id="ML121554">
    <property type="protein sequence ID" value="RPB22077.1"/>
    <property type="molecule type" value="Genomic_DNA"/>
</dbReference>
<dbReference type="OrthoDB" id="5342507at2759"/>
<keyword evidence="2" id="KW-0472">Membrane</keyword>
<sequence length="195" mass="22137">MISPLAKSTIWVLRFFQWSFAVIIMAVTAYFIHQFRSFGSHGPREAVVPLIFSILAIIFTTFSIIGLYFLSFSMQLLSTLLDIILWVGYLASAGLLRRNYHVRGRNNLLWQKLYYGRTSVGQRPRGSSNNALVKLLAALVVIQVIFFFFTMILQLWVAKKNRDQQRLSGTTKRFSRSTAGSEVTPMADTGGVHHV</sequence>